<dbReference type="Pfam" id="PF07762">
    <property type="entry name" value="DUF1618"/>
    <property type="match status" value="1"/>
</dbReference>
<dbReference type="Proteomes" id="UP000095767">
    <property type="component" value="Unassembled WGS sequence"/>
</dbReference>
<dbReference type="EMBL" id="LWDX02033386">
    <property type="protein sequence ID" value="OEL27039.1"/>
    <property type="molecule type" value="Genomic_DNA"/>
</dbReference>
<comment type="caution">
    <text evidence="2">The sequence shown here is derived from an EMBL/GenBank/DDBJ whole genome shotgun (WGS) entry which is preliminary data.</text>
</comment>
<protein>
    <recommendedName>
        <fullName evidence="1">DUF1618 domain-containing protein</fullName>
    </recommendedName>
</protein>
<sequence>MAAAARAKTVAAATARSLPRWLAPHRSVPSGFVLERFVDLESPPVRLQQEWAIVNCPIKKASGCGEHGQRVVEGLTLYARLLTSPDLTSSLYIRVSDDALRGMKAEFGLGIDGDLIRIDEFRGFGAAAFVEETDEGLIFFTLVFRLREHGERKYYLVYDAVAASLSMIPYLPRECPVAYTLRPLKVPRGGGYELALLAYKPVPPTPEQMERRKEDVVCVWTPAATVEEESSWLMLGRHFPEQAIQNFFKADVMFFCRGEAFWVDLAQGLVHCDWPPADGSPVVDVHGDWPPADGGAVVDFGFIELPPGCPPDERWTKPKLELSDELDLSDRDRTMAYVAGSIRFVCIDRSRRLGNVNISVWNLDPATKVWTNYKNFLAKELWRLWTFKKDMLPEMEPRFPVLMADGTLCLLLRNKPEEMEDPAEDYICNIELPLLKVRWSGRLSQYHTCEHPIVLPFDFFGMVNPLIPRQKELRGIFTQK</sequence>
<gene>
    <name evidence="2" type="ORF">BAE44_0011942</name>
</gene>
<organism evidence="2 3">
    <name type="scientific">Dichanthelium oligosanthes</name>
    <dbReference type="NCBI Taxonomy" id="888268"/>
    <lineage>
        <taxon>Eukaryota</taxon>
        <taxon>Viridiplantae</taxon>
        <taxon>Streptophyta</taxon>
        <taxon>Embryophyta</taxon>
        <taxon>Tracheophyta</taxon>
        <taxon>Spermatophyta</taxon>
        <taxon>Magnoliopsida</taxon>
        <taxon>Liliopsida</taxon>
        <taxon>Poales</taxon>
        <taxon>Poaceae</taxon>
        <taxon>PACMAD clade</taxon>
        <taxon>Panicoideae</taxon>
        <taxon>Panicodae</taxon>
        <taxon>Paniceae</taxon>
        <taxon>Dichantheliinae</taxon>
        <taxon>Dichanthelium</taxon>
    </lineage>
</organism>
<feature type="domain" description="DUF1618" evidence="1">
    <location>
        <begin position="262"/>
        <end position="403"/>
    </location>
</feature>
<evidence type="ECO:0000313" key="2">
    <source>
        <dbReference type="EMBL" id="OEL27039.1"/>
    </source>
</evidence>
<dbReference type="PANTHER" id="PTHR33086">
    <property type="entry name" value="OS05G0468200 PROTEIN-RELATED"/>
    <property type="match status" value="1"/>
</dbReference>
<dbReference type="AlphaFoldDB" id="A0A1E5VPI0"/>
<reference evidence="2 3" key="1">
    <citation type="submission" date="2016-09" db="EMBL/GenBank/DDBJ databases">
        <title>The draft genome of Dichanthelium oligosanthes: A C3 panicoid grass species.</title>
        <authorList>
            <person name="Studer A.J."/>
            <person name="Schnable J.C."/>
            <person name="Brutnell T.P."/>
        </authorList>
    </citation>
    <scope>NUCLEOTIDE SEQUENCE [LARGE SCALE GENOMIC DNA]</scope>
    <source>
        <strain evidence="3">cv. Kellogg 1175</strain>
        <tissue evidence="2">Leaf</tissue>
    </source>
</reference>
<proteinExistence type="predicted"/>
<evidence type="ECO:0000313" key="3">
    <source>
        <dbReference type="Proteomes" id="UP000095767"/>
    </source>
</evidence>
<accession>A0A1E5VPI0</accession>
<dbReference type="PANTHER" id="PTHR33086:SF54">
    <property type="entry name" value="DUF1618 DOMAIN-CONTAINING PROTEIN"/>
    <property type="match status" value="1"/>
</dbReference>
<name>A0A1E5VPI0_9POAL</name>
<dbReference type="OrthoDB" id="629308at2759"/>
<evidence type="ECO:0000259" key="1">
    <source>
        <dbReference type="Pfam" id="PF07762"/>
    </source>
</evidence>
<keyword evidence="3" id="KW-1185">Reference proteome</keyword>
<dbReference type="InterPro" id="IPR011676">
    <property type="entry name" value="DUF1618"/>
</dbReference>